<dbReference type="GO" id="GO:0003677">
    <property type="term" value="F:DNA binding"/>
    <property type="evidence" value="ECO:0007669"/>
    <property type="project" value="UniProtKB-KW"/>
</dbReference>
<accession>A0ABT9S8V8</accession>
<dbReference type="Gene3D" id="1.10.10.10">
    <property type="entry name" value="Winged helix-like DNA-binding domain superfamily/Winged helix DNA-binding domain"/>
    <property type="match status" value="1"/>
</dbReference>
<evidence type="ECO:0000259" key="5">
    <source>
        <dbReference type="PROSITE" id="PS50931"/>
    </source>
</evidence>
<dbReference type="EMBL" id="JAUSRO010000008">
    <property type="protein sequence ID" value="MDP9900635.1"/>
    <property type="molecule type" value="Genomic_DNA"/>
</dbReference>
<dbReference type="SUPFAM" id="SSF46785">
    <property type="entry name" value="Winged helix' DNA-binding domain"/>
    <property type="match status" value="1"/>
</dbReference>
<dbReference type="Proteomes" id="UP001226867">
    <property type="component" value="Unassembled WGS sequence"/>
</dbReference>
<protein>
    <submittedName>
        <fullName evidence="6">DNA-binding transcriptional LysR family regulator</fullName>
    </submittedName>
</protein>
<sequence length="303" mass="33229">MDRLLSMRVFQRVIDEGGFAAAARALELSPAAVTRLIGDLETHLGARLIQRTSRRLSLTDAGERYLDSVRNILREIEDAESAAVASTRELHGTLHILSTPVLATHLLAPRIARWRALHPGVSLDIVVDPFPQHRVESFDVSFLLLEDGVDLNVVARPLAHTDMIVCASPAYLARAGTPLRPEDLVSHHYLKFPWQLVNGLSARRLRLKPADGSSPPVEVDMPVALQSASFDVLYRATLEGAGIAALSTALVRAQLESGALVHVLPGWIFGRFTIYAALPTRKLLPARTRAFLDFLGDTPPRRS</sequence>
<evidence type="ECO:0000256" key="4">
    <source>
        <dbReference type="ARBA" id="ARBA00023163"/>
    </source>
</evidence>
<dbReference type="InterPro" id="IPR058163">
    <property type="entry name" value="LysR-type_TF_proteobact-type"/>
</dbReference>
<keyword evidence="3 6" id="KW-0238">DNA-binding</keyword>
<dbReference type="SUPFAM" id="SSF53850">
    <property type="entry name" value="Periplasmic binding protein-like II"/>
    <property type="match status" value="1"/>
</dbReference>
<comment type="similarity">
    <text evidence="1">Belongs to the LysR transcriptional regulatory family.</text>
</comment>
<evidence type="ECO:0000313" key="7">
    <source>
        <dbReference type="Proteomes" id="UP001226867"/>
    </source>
</evidence>
<gene>
    <name evidence="6" type="ORF">J2W36_002901</name>
</gene>
<evidence type="ECO:0000313" key="6">
    <source>
        <dbReference type="EMBL" id="MDP9900635.1"/>
    </source>
</evidence>
<dbReference type="InterPro" id="IPR005119">
    <property type="entry name" value="LysR_subst-bd"/>
</dbReference>
<proteinExistence type="inferred from homology"/>
<dbReference type="PANTHER" id="PTHR30537:SF5">
    <property type="entry name" value="HTH-TYPE TRANSCRIPTIONAL ACTIVATOR TTDR-RELATED"/>
    <property type="match status" value="1"/>
</dbReference>
<dbReference type="Pfam" id="PF03466">
    <property type="entry name" value="LysR_substrate"/>
    <property type="match status" value="1"/>
</dbReference>
<reference evidence="6 7" key="1">
    <citation type="submission" date="2023-07" db="EMBL/GenBank/DDBJ databases">
        <title>Sorghum-associated microbial communities from plants grown in Nebraska, USA.</title>
        <authorList>
            <person name="Schachtman D."/>
        </authorList>
    </citation>
    <scope>NUCLEOTIDE SEQUENCE [LARGE SCALE GENOMIC DNA]</scope>
    <source>
        <strain evidence="6 7">DS1607</strain>
    </source>
</reference>
<evidence type="ECO:0000256" key="2">
    <source>
        <dbReference type="ARBA" id="ARBA00023015"/>
    </source>
</evidence>
<dbReference type="Pfam" id="PF00126">
    <property type="entry name" value="HTH_1"/>
    <property type="match status" value="1"/>
</dbReference>
<keyword evidence="2" id="KW-0805">Transcription regulation</keyword>
<dbReference type="InterPro" id="IPR036390">
    <property type="entry name" value="WH_DNA-bd_sf"/>
</dbReference>
<dbReference type="RefSeq" id="WP_307690440.1">
    <property type="nucleotide sequence ID" value="NZ_JAUSRO010000008.1"/>
</dbReference>
<organism evidence="6 7">
    <name type="scientific">Variovorax ginsengisoli</name>
    <dbReference type="NCBI Taxonomy" id="363844"/>
    <lineage>
        <taxon>Bacteria</taxon>
        <taxon>Pseudomonadati</taxon>
        <taxon>Pseudomonadota</taxon>
        <taxon>Betaproteobacteria</taxon>
        <taxon>Burkholderiales</taxon>
        <taxon>Comamonadaceae</taxon>
        <taxon>Variovorax</taxon>
    </lineage>
</organism>
<keyword evidence="7" id="KW-1185">Reference proteome</keyword>
<keyword evidence="4" id="KW-0804">Transcription</keyword>
<dbReference type="CDD" id="cd08422">
    <property type="entry name" value="PBP2_CrgA_like"/>
    <property type="match status" value="1"/>
</dbReference>
<evidence type="ECO:0000256" key="3">
    <source>
        <dbReference type="ARBA" id="ARBA00023125"/>
    </source>
</evidence>
<name>A0ABT9S8V8_9BURK</name>
<evidence type="ECO:0000256" key="1">
    <source>
        <dbReference type="ARBA" id="ARBA00009437"/>
    </source>
</evidence>
<dbReference type="Gene3D" id="3.40.190.290">
    <property type="match status" value="1"/>
</dbReference>
<dbReference type="PANTHER" id="PTHR30537">
    <property type="entry name" value="HTH-TYPE TRANSCRIPTIONAL REGULATOR"/>
    <property type="match status" value="1"/>
</dbReference>
<dbReference type="InterPro" id="IPR000847">
    <property type="entry name" value="LysR_HTH_N"/>
</dbReference>
<comment type="caution">
    <text evidence="6">The sequence shown here is derived from an EMBL/GenBank/DDBJ whole genome shotgun (WGS) entry which is preliminary data.</text>
</comment>
<dbReference type="InterPro" id="IPR036388">
    <property type="entry name" value="WH-like_DNA-bd_sf"/>
</dbReference>
<dbReference type="PROSITE" id="PS50931">
    <property type="entry name" value="HTH_LYSR"/>
    <property type="match status" value="1"/>
</dbReference>
<feature type="domain" description="HTH lysR-type" evidence="5">
    <location>
        <begin position="1"/>
        <end position="59"/>
    </location>
</feature>